<evidence type="ECO:0000256" key="1">
    <source>
        <dbReference type="SAM" id="MobiDB-lite"/>
    </source>
</evidence>
<keyword evidence="3" id="KW-1185">Reference proteome</keyword>
<name>A0A8R7R8N6_TRIUA</name>
<reference evidence="3" key="1">
    <citation type="journal article" date="2013" name="Nature">
        <title>Draft genome of the wheat A-genome progenitor Triticum urartu.</title>
        <authorList>
            <person name="Ling H.Q."/>
            <person name="Zhao S."/>
            <person name="Liu D."/>
            <person name="Wang J."/>
            <person name="Sun H."/>
            <person name="Zhang C."/>
            <person name="Fan H."/>
            <person name="Li D."/>
            <person name="Dong L."/>
            <person name="Tao Y."/>
            <person name="Gao C."/>
            <person name="Wu H."/>
            <person name="Li Y."/>
            <person name="Cui Y."/>
            <person name="Guo X."/>
            <person name="Zheng S."/>
            <person name="Wang B."/>
            <person name="Yu K."/>
            <person name="Liang Q."/>
            <person name="Yang W."/>
            <person name="Lou X."/>
            <person name="Chen J."/>
            <person name="Feng M."/>
            <person name="Jian J."/>
            <person name="Zhang X."/>
            <person name="Luo G."/>
            <person name="Jiang Y."/>
            <person name="Liu J."/>
            <person name="Wang Z."/>
            <person name="Sha Y."/>
            <person name="Zhang B."/>
            <person name="Wu H."/>
            <person name="Tang D."/>
            <person name="Shen Q."/>
            <person name="Xue P."/>
            <person name="Zou S."/>
            <person name="Wang X."/>
            <person name="Liu X."/>
            <person name="Wang F."/>
            <person name="Yang Y."/>
            <person name="An X."/>
            <person name="Dong Z."/>
            <person name="Zhang K."/>
            <person name="Zhang X."/>
            <person name="Luo M.C."/>
            <person name="Dvorak J."/>
            <person name="Tong Y."/>
            <person name="Wang J."/>
            <person name="Yang H."/>
            <person name="Li Z."/>
            <person name="Wang D."/>
            <person name="Zhang A."/>
            <person name="Wang J."/>
        </authorList>
    </citation>
    <scope>NUCLEOTIDE SEQUENCE</scope>
    <source>
        <strain evidence="3">cv. G1812</strain>
    </source>
</reference>
<feature type="compositionally biased region" description="Basic residues" evidence="1">
    <location>
        <begin position="39"/>
        <end position="52"/>
    </location>
</feature>
<dbReference type="EnsemblPlants" id="TuG1812S0000466300.01.T01">
    <property type="protein sequence ID" value="TuG1812S0000466300.01.T01.s_cds7225"/>
    <property type="gene ID" value="TuG1812S0000466300.01"/>
</dbReference>
<feature type="compositionally biased region" description="Low complexity" evidence="1">
    <location>
        <begin position="1"/>
        <end position="22"/>
    </location>
</feature>
<dbReference type="Proteomes" id="UP000015106">
    <property type="component" value="Unassembled WGS sequence"/>
</dbReference>
<organism evidence="2 3">
    <name type="scientific">Triticum urartu</name>
    <name type="common">Red wild einkorn</name>
    <name type="synonym">Crithodium urartu</name>
    <dbReference type="NCBI Taxonomy" id="4572"/>
    <lineage>
        <taxon>Eukaryota</taxon>
        <taxon>Viridiplantae</taxon>
        <taxon>Streptophyta</taxon>
        <taxon>Embryophyta</taxon>
        <taxon>Tracheophyta</taxon>
        <taxon>Spermatophyta</taxon>
        <taxon>Magnoliopsida</taxon>
        <taxon>Liliopsida</taxon>
        <taxon>Poales</taxon>
        <taxon>Poaceae</taxon>
        <taxon>BOP clade</taxon>
        <taxon>Pooideae</taxon>
        <taxon>Triticodae</taxon>
        <taxon>Triticeae</taxon>
        <taxon>Triticinae</taxon>
        <taxon>Triticum</taxon>
    </lineage>
</organism>
<feature type="region of interest" description="Disordered" evidence="1">
    <location>
        <begin position="1"/>
        <end position="57"/>
    </location>
</feature>
<protein>
    <submittedName>
        <fullName evidence="2">Uncharacterized protein</fullName>
    </submittedName>
</protein>
<dbReference type="Gramene" id="TuG1812S0000466300.01.T01">
    <property type="protein sequence ID" value="TuG1812S0000466300.01.T01.s_cds7225"/>
    <property type="gene ID" value="TuG1812S0000466300.01"/>
</dbReference>
<dbReference type="AlphaFoldDB" id="A0A8R7R8N6"/>
<sequence>MRSSPDFSSLSSESRSAAPRAATGLSRPTPPPRVAATPRHPKLLRGHHRRPPRPPLRLQPYRELVVGVCANFVALRGTGPLSVINASRKAFLASAMMARTRAILRVRFSWQTARRRQSNKGTLSPTPSTRTGIWILEQRSI</sequence>
<accession>A0A8R7R8N6</accession>
<evidence type="ECO:0000313" key="3">
    <source>
        <dbReference type="Proteomes" id="UP000015106"/>
    </source>
</evidence>
<reference evidence="2" key="2">
    <citation type="submission" date="2022-06" db="UniProtKB">
        <authorList>
            <consortium name="EnsemblPlants"/>
        </authorList>
    </citation>
    <scope>IDENTIFICATION</scope>
</reference>
<proteinExistence type="predicted"/>
<evidence type="ECO:0000313" key="2">
    <source>
        <dbReference type="EnsemblPlants" id="TuG1812S0000466300.01.T01.s_cds7225"/>
    </source>
</evidence>